<feature type="domain" description="BTB" evidence="1">
    <location>
        <begin position="94"/>
        <end position="140"/>
    </location>
</feature>
<dbReference type="PANTHER" id="PTHR47022:SF1">
    <property type="entry name" value="BTB AND MATH DOMAIN-CONTAINING PROTEIN 36-RELATED"/>
    <property type="match status" value="1"/>
</dbReference>
<dbReference type="InterPro" id="IPR000210">
    <property type="entry name" value="BTB/POZ_dom"/>
</dbReference>
<dbReference type="Pfam" id="PF00651">
    <property type="entry name" value="BTB"/>
    <property type="match status" value="1"/>
</dbReference>
<dbReference type="EMBL" id="BTRK01000005">
    <property type="protein sequence ID" value="GMR55046.1"/>
    <property type="molecule type" value="Genomic_DNA"/>
</dbReference>
<evidence type="ECO:0000313" key="3">
    <source>
        <dbReference type="Proteomes" id="UP001328107"/>
    </source>
</evidence>
<dbReference type="AlphaFoldDB" id="A0AAN5D2B5"/>
<dbReference type="InterPro" id="IPR011333">
    <property type="entry name" value="SKP1/BTB/POZ_sf"/>
</dbReference>
<name>A0AAN5D2B5_9BILA</name>
<dbReference type="PANTHER" id="PTHR47022">
    <property type="entry name" value="BTB AND MATH DOMAIN-CONTAINING PROTEIN 36-RELATED"/>
    <property type="match status" value="1"/>
</dbReference>
<dbReference type="SUPFAM" id="SSF54695">
    <property type="entry name" value="POZ domain"/>
    <property type="match status" value="1"/>
</dbReference>
<protein>
    <recommendedName>
        <fullName evidence="1">BTB domain-containing protein</fullName>
    </recommendedName>
</protein>
<keyword evidence="3" id="KW-1185">Reference proteome</keyword>
<dbReference type="Gene3D" id="3.30.710.10">
    <property type="entry name" value="Potassium Channel Kv1.1, Chain A"/>
    <property type="match status" value="1"/>
</dbReference>
<reference evidence="3" key="1">
    <citation type="submission" date="2022-10" db="EMBL/GenBank/DDBJ databases">
        <title>Genome assembly of Pristionchus species.</title>
        <authorList>
            <person name="Yoshida K."/>
            <person name="Sommer R.J."/>
        </authorList>
    </citation>
    <scope>NUCLEOTIDE SEQUENCE [LARGE SCALE GENOMIC DNA]</scope>
    <source>
        <strain evidence="3">RS5460</strain>
    </source>
</reference>
<sequence length="140" mass="15909">IEQLTLWSIDVHAEFIIIHSDCSQNLSAQMSGIGRKGEGGEWAKYRRSTELGIYFKGFVKDNKISVEVRIWLSGIKGISFAPRIDFTDPNDPRHDVTLVIEGEKIYVSKQILAFHSPVFSAMFFGDFAEKNKNEIELKDV</sequence>
<comment type="caution">
    <text evidence="2">The sequence shown here is derived from an EMBL/GenBank/DDBJ whole genome shotgun (WGS) entry which is preliminary data.</text>
</comment>
<dbReference type="PROSITE" id="PS50097">
    <property type="entry name" value="BTB"/>
    <property type="match status" value="1"/>
</dbReference>
<proteinExistence type="predicted"/>
<evidence type="ECO:0000259" key="1">
    <source>
        <dbReference type="PROSITE" id="PS50097"/>
    </source>
</evidence>
<organism evidence="2 3">
    <name type="scientific">Pristionchus mayeri</name>
    <dbReference type="NCBI Taxonomy" id="1317129"/>
    <lineage>
        <taxon>Eukaryota</taxon>
        <taxon>Metazoa</taxon>
        <taxon>Ecdysozoa</taxon>
        <taxon>Nematoda</taxon>
        <taxon>Chromadorea</taxon>
        <taxon>Rhabditida</taxon>
        <taxon>Rhabditina</taxon>
        <taxon>Diplogasteromorpha</taxon>
        <taxon>Diplogasteroidea</taxon>
        <taxon>Neodiplogasteridae</taxon>
        <taxon>Pristionchus</taxon>
    </lineage>
</organism>
<gene>
    <name evidence="2" type="ORF">PMAYCL1PPCAC_25241</name>
</gene>
<dbReference type="Proteomes" id="UP001328107">
    <property type="component" value="Unassembled WGS sequence"/>
</dbReference>
<accession>A0AAN5D2B5</accession>
<dbReference type="CDD" id="cd01165">
    <property type="entry name" value="BTB_POZ"/>
    <property type="match status" value="1"/>
</dbReference>
<evidence type="ECO:0000313" key="2">
    <source>
        <dbReference type="EMBL" id="GMR55046.1"/>
    </source>
</evidence>
<feature type="non-terminal residue" evidence="2">
    <location>
        <position position="140"/>
    </location>
</feature>
<feature type="non-terminal residue" evidence="2">
    <location>
        <position position="1"/>
    </location>
</feature>